<feature type="domain" description="TAZ-type" evidence="6">
    <location>
        <begin position="120"/>
        <end position="216"/>
    </location>
</feature>
<dbReference type="PROSITE" id="PS50134">
    <property type="entry name" value="ZF_TAZ"/>
    <property type="match status" value="1"/>
</dbReference>
<evidence type="ECO:0000256" key="2">
    <source>
        <dbReference type="ARBA" id="ARBA00022771"/>
    </source>
</evidence>
<feature type="zinc finger region" description="TAZ-type" evidence="4">
    <location>
        <begin position="120"/>
        <end position="216"/>
    </location>
</feature>
<dbReference type="Gene3D" id="1.20.1020.10">
    <property type="entry name" value="TAZ domain"/>
    <property type="match status" value="1"/>
</dbReference>
<dbReference type="EnsemblMetazoa" id="tetur37g01060.1">
    <property type="protein sequence ID" value="tetur37g01060.1"/>
    <property type="gene ID" value="tetur37g01060"/>
</dbReference>
<dbReference type="SMART" id="SM00551">
    <property type="entry name" value="ZnF_TAZ"/>
    <property type="match status" value="1"/>
</dbReference>
<feature type="region of interest" description="Disordered" evidence="5">
    <location>
        <begin position="250"/>
        <end position="296"/>
    </location>
</feature>
<name>T1L475_TETUR</name>
<organism evidence="7 8">
    <name type="scientific">Tetranychus urticae</name>
    <name type="common">Two-spotted spider mite</name>
    <dbReference type="NCBI Taxonomy" id="32264"/>
    <lineage>
        <taxon>Eukaryota</taxon>
        <taxon>Metazoa</taxon>
        <taxon>Ecdysozoa</taxon>
        <taxon>Arthropoda</taxon>
        <taxon>Chelicerata</taxon>
        <taxon>Arachnida</taxon>
        <taxon>Acari</taxon>
        <taxon>Acariformes</taxon>
        <taxon>Trombidiformes</taxon>
        <taxon>Prostigmata</taxon>
        <taxon>Eleutherengona</taxon>
        <taxon>Raphignathae</taxon>
        <taxon>Tetranychoidea</taxon>
        <taxon>Tetranychidae</taxon>
        <taxon>Tetranychus</taxon>
    </lineage>
</organism>
<keyword evidence="2 4" id="KW-0863">Zinc-finger</keyword>
<evidence type="ECO:0000256" key="3">
    <source>
        <dbReference type="ARBA" id="ARBA00022833"/>
    </source>
</evidence>
<evidence type="ECO:0000313" key="8">
    <source>
        <dbReference type="Proteomes" id="UP000015104"/>
    </source>
</evidence>
<evidence type="ECO:0000313" key="7">
    <source>
        <dbReference type="EnsemblMetazoa" id="tetur37g01060.1"/>
    </source>
</evidence>
<dbReference type="HOGENOM" id="CLU_941144_0_0_1"/>
<dbReference type="SUPFAM" id="SSF57933">
    <property type="entry name" value="TAZ domain"/>
    <property type="match status" value="1"/>
</dbReference>
<reference evidence="8" key="1">
    <citation type="submission" date="2011-08" db="EMBL/GenBank/DDBJ databases">
        <authorList>
            <person name="Rombauts S."/>
        </authorList>
    </citation>
    <scope>NUCLEOTIDE SEQUENCE</scope>
    <source>
        <strain evidence="8">London</strain>
    </source>
</reference>
<reference evidence="7" key="2">
    <citation type="submission" date="2015-06" db="UniProtKB">
        <authorList>
            <consortium name="EnsemblMetazoa"/>
        </authorList>
    </citation>
    <scope>IDENTIFICATION</scope>
</reference>
<feature type="region of interest" description="Disordered" evidence="5">
    <location>
        <begin position="1"/>
        <end position="21"/>
    </location>
</feature>
<dbReference type="AlphaFoldDB" id="T1L475"/>
<accession>T1L475</accession>
<dbReference type="STRING" id="32264.T1L475"/>
<keyword evidence="1 4" id="KW-0479">Metal-binding</keyword>
<proteinExistence type="predicted"/>
<evidence type="ECO:0000259" key="6">
    <source>
        <dbReference type="PROSITE" id="PS50134"/>
    </source>
</evidence>
<dbReference type="InterPro" id="IPR000197">
    <property type="entry name" value="Znf_TAZ"/>
</dbReference>
<evidence type="ECO:0000256" key="4">
    <source>
        <dbReference type="PROSITE-ProRule" id="PRU00203"/>
    </source>
</evidence>
<dbReference type="GO" id="GO:0008270">
    <property type="term" value="F:zinc ion binding"/>
    <property type="evidence" value="ECO:0007669"/>
    <property type="project" value="UniProtKB-KW"/>
</dbReference>
<protein>
    <recommendedName>
        <fullName evidence="6">TAZ-type domain-containing protein</fullName>
    </recommendedName>
</protein>
<feature type="compositionally biased region" description="Polar residues" evidence="5">
    <location>
        <begin position="250"/>
        <end position="266"/>
    </location>
</feature>
<evidence type="ECO:0000256" key="5">
    <source>
        <dbReference type="SAM" id="MobiDB-lite"/>
    </source>
</evidence>
<evidence type="ECO:0000256" key="1">
    <source>
        <dbReference type="ARBA" id="ARBA00022723"/>
    </source>
</evidence>
<sequence>MTSNSPTSSEPQESSSDENEAKAINEKVRNALSLNAWHVVLQASCKFITGILADVSSGRRLLQIKNPYQHLFLRSSQDLKNLEPLQPSIYTEEASTNVEQWIPRFAFLNSTAAQDQVLTEDMKLNMLEQQLTLIIHASRCIKLQQEALRFNEYATDWPKCYNNTPYCHIMRCIFQHLLGCKKQPGTCTFGFCEPAKRMISHFKNCPGRNCSLCSRVSYLLPAKPRVRRNAIDDVDFETYMARITGLTIPTHSNQPIQPSQSSVTDTSEIEIDSPSYSGVERVPAPDQVLEPVDDEL</sequence>
<dbReference type="Proteomes" id="UP000015104">
    <property type="component" value="Unassembled WGS sequence"/>
</dbReference>
<dbReference type="KEGG" id="tut:107370123"/>
<keyword evidence="3 4" id="KW-0862">Zinc</keyword>
<feature type="compositionally biased region" description="Low complexity" evidence="5">
    <location>
        <begin position="1"/>
        <end position="14"/>
    </location>
</feature>
<gene>
    <name evidence="7" type="primary">107370123</name>
</gene>
<keyword evidence="8" id="KW-1185">Reference proteome</keyword>
<dbReference type="EMBL" id="CAEY01001064">
    <property type="status" value="NOT_ANNOTATED_CDS"/>
    <property type="molecule type" value="Genomic_DNA"/>
</dbReference>
<dbReference type="Pfam" id="PF02135">
    <property type="entry name" value="zf-TAZ"/>
    <property type="match status" value="1"/>
</dbReference>
<dbReference type="InterPro" id="IPR035898">
    <property type="entry name" value="TAZ_dom_sf"/>
</dbReference>
<dbReference type="OrthoDB" id="6435608at2759"/>